<dbReference type="Proteomes" id="UP000231658">
    <property type="component" value="Unassembled WGS sequence"/>
</dbReference>
<evidence type="ECO:0000256" key="3">
    <source>
        <dbReference type="ARBA" id="ARBA00023163"/>
    </source>
</evidence>
<dbReference type="InterPro" id="IPR005471">
    <property type="entry name" value="Tscrpt_reg_IclR_N"/>
</dbReference>
<keyword evidence="2" id="KW-0238">DNA-binding</keyword>
<dbReference type="Gene3D" id="1.10.10.10">
    <property type="entry name" value="Winged helix-like DNA-binding domain superfamily/Winged helix DNA-binding domain"/>
    <property type="match status" value="1"/>
</dbReference>
<keyword evidence="3" id="KW-0804">Transcription</keyword>
<keyword evidence="1" id="KW-0805">Transcription regulation</keyword>
<evidence type="ECO:0000313" key="6">
    <source>
        <dbReference type="EMBL" id="SCA56034.1"/>
    </source>
</evidence>
<dbReference type="InterPro" id="IPR050707">
    <property type="entry name" value="HTH_MetabolicPath_Reg"/>
</dbReference>
<dbReference type="SMART" id="SM00346">
    <property type="entry name" value="HTH_ICLR"/>
    <property type="match status" value="1"/>
</dbReference>
<dbReference type="GO" id="GO:0045893">
    <property type="term" value="P:positive regulation of DNA-templated transcription"/>
    <property type="evidence" value="ECO:0007669"/>
    <property type="project" value="InterPro"/>
</dbReference>
<gene>
    <name evidence="6" type="primary">pcaR</name>
    <name evidence="6" type="ORF">MTBPR1_160025</name>
</gene>
<feature type="domain" description="IclR-ED" evidence="5">
    <location>
        <begin position="74"/>
        <end position="259"/>
    </location>
</feature>
<dbReference type="NCBIfam" id="TIGR02431">
    <property type="entry name" value="pcaR_pcaU"/>
    <property type="match status" value="1"/>
</dbReference>
<dbReference type="GO" id="GO:0003700">
    <property type="term" value="F:DNA-binding transcription factor activity"/>
    <property type="evidence" value="ECO:0007669"/>
    <property type="project" value="TreeGrafter"/>
</dbReference>
<dbReference type="PANTHER" id="PTHR30136">
    <property type="entry name" value="HELIX-TURN-HELIX TRANSCRIPTIONAL REGULATOR, ICLR FAMILY"/>
    <property type="match status" value="1"/>
</dbReference>
<keyword evidence="7" id="KW-1185">Reference proteome</keyword>
<dbReference type="RefSeq" id="WP_069186722.1">
    <property type="nucleotide sequence ID" value="NZ_FLYE01000008.1"/>
</dbReference>
<organism evidence="6 7">
    <name type="scientific">Candidatus Terasakiella magnetica</name>
    <dbReference type="NCBI Taxonomy" id="1867952"/>
    <lineage>
        <taxon>Bacteria</taxon>
        <taxon>Pseudomonadati</taxon>
        <taxon>Pseudomonadota</taxon>
        <taxon>Alphaproteobacteria</taxon>
        <taxon>Rhodospirillales</taxon>
        <taxon>Terasakiellaceae</taxon>
        <taxon>Terasakiella</taxon>
    </lineage>
</organism>
<dbReference type="InterPro" id="IPR036388">
    <property type="entry name" value="WH-like_DNA-bd_sf"/>
</dbReference>
<dbReference type="Pfam" id="PF01614">
    <property type="entry name" value="IclR_C"/>
    <property type="match status" value="1"/>
</dbReference>
<dbReference type="SUPFAM" id="SSF55781">
    <property type="entry name" value="GAF domain-like"/>
    <property type="match status" value="1"/>
</dbReference>
<dbReference type="InterPro" id="IPR036390">
    <property type="entry name" value="WH_DNA-bd_sf"/>
</dbReference>
<sequence>MSSKSDSNSGTFVQSLAKGLQVIETFTHDTSHQTLADVSKITGQSRAATRRLLHTLVQLGYAEFDGKLFSLTPRTLNLGYSYLSSLGLNEVAYPFMQKLTDEVQESCSASVLNGFDVVYVARVPTSQRVMSITLNIGTRLPAYATSMGRVHLAGLPFDKLNSYFDDVDIQAHTEKTVTDIDTLKAIIDQARREGFAIVEDELEMGLISIGAPIFNNNHQTIAAVNISSHTSRMSIKSMKDTVLPKLLECSRNISEALAKSQ</sequence>
<dbReference type="PANTHER" id="PTHR30136:SF34">
    <property type="entry name" value="TRANSCRIPTIONAL REGULATOR"/>
    <property type="match status" value="1"/>
</dbReference>
<dbReference type="EMBL" id="FLYE01000008">
    <property type="protein sequence ID" value="SCA56034.1"/>
    <property type="molecule type" value="Genomic_DNA"/>
</dbReference>
<dbReference type="OrthoDB" id="9807558at2"/>
<dbReference type="PROSITE" id="PS51077">
    <property type="entry name" value="HTH_ICLR"/>
    <property type="match status" value="1"/>
</dbReference>
<dbReference type="AlphaFoldDB" id="A0A1C3RFP5"/>
<evidence type="ECO:0000313" key="7">
    <source>
        <dbReference type="Proteomes" id="UP000231658"/>
    </source>
</evidence>
<accession>A0A1C3RFP5</accession>
<dbReference type="STRING" id="1867952.MTBPR1_160025"/>
<evidence type="ECO:0000259" key="5">
    <source>
        <dbReference type="PROSITE" id="PS51078"/>
    </source>
</evidence>
<evidence type="ECO:0000259" key="4">
    <source>
        <dbReference type="PROSITE" id="PS51077"/>
    </source>
</evidence>
<dbReference type="Gene3D" id="3.30.450.40">
    <property type="match status" value="1"/>
</dbReference>
<dbReference type="PROSITE" id="PS51078">
    <property type="entry name" value="ICLR_ED"/>
    <property type="match status" value="1"/>
</dbReference>
<dbReference type="InterPro" id="IPR029016">
    <property type="entry name" value="GAF-like_dom_sf"/>
</dbReference>
<name>A0A1C3RFP5_9PROT</name>
<dbReference type="Pfam" id="PF09339">
    <property type="entry name" value="HTH_IclR"/>
    <property type="match status" value="1"/>
</dbReference>
<reference evidence="6 7" key="1">
    <citation type="submission" date="2016-07" db="EMBL/GenBank/DDBJ databases">
        <authorList>
            <person name="Lefevre C.T."/>
        </authorList>
    </citation>
    <scope>NUCLEOTIDE SEQUENCE [LARGE SCALE GENOMIC DNA]</scope>
    <source>
        <strain evidence="6">PR1</strain>
    </source>
</reference>
<proteinExistence type="predicted"/>
<protein>
    <submittedName>
        <fullName evidence="6">Pca regulon regulatory protein</fullName>
    </submittedName>
</protein>
<dbReference type="SUPFAM" id="SSF46785">
    <property type="entry name" value="Winged helix' DNA-binding domain"/>
    <property type="match status" value="1"/>
</dbReference>
<dbReference type="GO" id="GO:0046278">
    <property type="term" value="P:3,4-dihydroxybenzoate metabolic process"/>
    <property type="evidence" value="ECO:0007669"/>
    <property type="project" value="InterPro"/>
</dbReference>
<dbReference type="InterPro" id="IPR012794">
    <property type="entry name" value="PcaR_PcaU"/>
</dbReference>
<feature type="domain" description="HTH iclR-type" evidence="4">
    <location>
        <begin position="13"/>
        <end position="73"/>
    </location>
</feature>
<dbReference type="GO" id="GO:0003677">
    <property type="term" value="F:DNA binding"/>
    <property type="evidence" value="ECO:0007669"/>
    <property type="project" value="UniProtKB-KW"/>
</dbReference>
<dbReference type="GO" id="GO:0045892">
    <property type="term" value="P:negative regulation of DNA-templated transcription"/>
    <property type="evidence" value="ECO:0007669"/>
    <property type="project" value="TreeGrafter"/>
</dbReference>
<dbReference type="InterPro" id="IPR014757">
    <property type="entry name" value="Tscrpt_reg_IclR_C"/>
</dbReference>
<evidence type="ECO:0000256" key="2">
    <source>
        <dbReference type="ARBA" id="ARBA00023125"/>
    </source>
</evidence>
<evidence type="ECO:0000256" key="1">
    <source>
        <dbReference type="ARBA" id="ARBA00023015"/>
    </source>
</evidence>